<feature type="domain" description="Na+/H+ antiporter MnhB subunit-related protein" evidence="8">
    <location>
        <begin position="21"/>
        <end position="144"/>
    </location>
</feature>
<feature type="compositionally biased region" description="Basic and acidic residues" evidence="6">
    <location>
        <begin position="173"/>
        <end position="186"/>
    </location>
</feature>
<keyword evidence="10" id="KW-1185">Reference proteome</keyword>
<name>A0AAV3TCP4_9EURY</name>
<evidence type="ECO:0000256" key="2">
    <source>
        <dbReference type="ARBA" id="ARBA00022475"/>
    </source>
</evidence>
<keyword evidence="5 7" id="KW-0472">Membrane</keyword>
<evidence type="ECO:0000256" key="6">
    <source>
        <dbReference type="SAM" id="MobiDB-lite"/>
    </source>
</evidence>
<comment type="caution">
    <text evidence="9">The sequence shown here is derived from an EMBL/GenBank/DDBJ whole genome shotgun (WGS) entry which is preliminary data.</text>
</comment>
<feature type="transmembrane region" description="Helical" evidence="7">
    <location>
        <begin position="129"/>
        <end position="154"/>
    </location>
</feature>
<proteinExistence type="predicted"/>
<evidence type="ECO:0000256" key="5">
    <source>
        <dbReference type="ARBA" id="ARBA00023136"/>
    </source>
</evidence>
<dbReference type="InterPro" id="IPR007182">
    <property type="entry name" value="MnhB"/>
</dbReference>
<evidence type="ECO:0000256" key="4">
    <source>
        <dbReference type="ARBA" id="ARBA00022989"/>
    </source>
</evidence>
<feature type="transmembrane region" description="Helical" evidence="7">
    <location>
        <begin position="53"/>
        <end position="70"/>
    </location>
</feature>
<evidence type="ECO:0000256" key="3">
    <source>
        <dbReference type="ARBA" id="ARBA00022692"/>
    </source>
</evidence>
<evidence type="ECO:0000256" key="1">
    <source>
        <dbReference type="ARBA" id="ARBA00004651"/>
    </source>
</evidence>
<feature type="region of interest" description="Disordered" evidence="6">
    <location>
        <begin position="161"/>
        <end position="186"/>
    </location>
</feature>
<organism evidence="9 10">
    <name type="scientific">Natronoarchaeum mannanilyticum</name>
    <dbReference type="NCBI Taxonomy" id="926360"/>
    <lineage>
        <taxon>Archaea</taxon>
        <taxon>Methanobacteriati</taxon>
        <taxon>Methanobacteriota</taxon>
        <taxon>Stenosarchaea group</taxon>
        <taxon>Halobacteria</taxon>
        <taxon>Halobacteriales</taxon>
        <taxon>Natronoarchaeaceae</taxon>
    </lineage>
</organism>
<dbReference type="NCBIfam" id="NF009160">
    <property type="entry name" value="PRK12505.1"/>
    <property type="match status" value="1"/>
</dbReference>
<keyword evidence="4 7" id="KW-1133">Transmembrane helix</keyword>
<feature type="transmembrane region" description="Helical" evidence="7">
    <location>
        <begin position="20"/>
        <end position="41"/>
    </location>
</feature>
<accession>A0AAV3TCP4</accession>
<protein>
    <submittedName>
        <fullName evidence="9">Na(+)/H(+) antiporter subunit B</fullName>
    </submittedName>
</protein>
<dbReference type="InterPro" id="IPR050622">
    <property type="entry name" value="CPA3_antiporter_subunitB"/>
</dbReference>
<dbReference type="PANTHER" id="PTHR33932">
    <property type="entry name" value="NA(+)/H(+) ANTIPORTER SUBUNIT B"/>
    <property type="match status" value="1"/>
</dbReference>
<evidence type="ECO:0000313" key="9">
    <source>
        <dbReference type="EMBL" id="GAA0680801.1"/>
    </source>
</evidence>
<comment type="subcellular location">
    <subcellularLocation>
        <location evidence="1">Cell membrane</location>
        <topology evidence="1">Multi-pass membrane protein</topology>
    </subcellularLocation>
</comment>
<gene>
    <name evidence="9" type="ORF">GCM10009020_32150</name>
</gene>
<dbReference type="Proteomes" id="UP001500420">
    <property type="component" value="Unassembled WGS sequence"/>
</dbReference>
<evidence type="ECO:0000313" key="10">
    <source>
        <dbReference type="Proteomes" id="UP001500420"/>
    </source>
</evidence>
<dbReference type="RefSeq" id="WP_377074860.1">
    <property type="nucleotide sequence ID" value="NZ_BAAADV010000007.1"/>
</dbReference>
<keyword evidence="3 7" id="KW-0812">Transmembrane</keyword>
<sequence length="186" mass="19227">MSNDEYEPVGENQPYVESQVIMTTVRVIAPFAFTYGLFLTFHGGGSPGGGFQGGAIIGATILMIAFAFGIEPTRDWLSNRAVVGLASGGVLAFALIGLIPVAIGGRFLEHGLYESALGIYHGKKYALEGVEIVGIMPIVAGVVVGLFFVIAAGFSGEGRLAGDGSGRSAGSRADGRAERPDGDDSR</sequence>
<dbReference type="PANTHER" id="PTHR33932:SF4">
    <property type="entry name" value="NA(+)_H(+) ANTIPORTER SUBUNIT B"/>
    <property type="match status" value="1"/>
</dbReference>
<feature type="transmembrane region" description="Helical" evidence="7">
    <location>
        <begin position="82"/>
        <end position="108"/>
    </location>
</feature>
<reference evidence="9 10" key="1">
    <citation type="journal article" date="2019" name="Int. J. Syst. Evol. Microbiol.">
        <title>The Global Catalogue of Microorganisms (GCM) 10K type strain sequencing project: providing services to taxonomists for standard genome sequencing and annotation.</title>
        <authorList>
            <consortium name="The Broad Institute Genomics Platform"/>
            <consortium name="The Broad Institute Genome Sequencing Center for Infectious Disease"/>
            <person name="Wu L."/>
            <person name="Ma J."/>
        </authorList>
    </citation>
    <scope>NUCLEOTIDE SEQUENCE [LARGE SCALE GENOMIC DNA]</scope>
    <source>
        <strain evidence="9 10">JCM 16328</strain>
    </source>
</reference>
<dbReference type="Pfam" id="PF04039">
    <property type="entry name" value="MnhB"/>
    <property type="match status" value="1"/>
</dbReference>
<evidence type="ECO:0000256" key="7">
    <source>
        <dbReference type="SAM" id="Phobius"/>
    </source>
</evidence>
<dbReference type="GO" id="GO:0005886">
    <property type="term" value="C:plasma membrane"/>
    <property type="evidence" value="ECO:0007669"/>
    <property type="project" value="UniProtKB-SubCell"/>
</dbReference>
<dbReference type="EMBL" id="BAAADV010000007">
    <property type="protein sequence ID" value="GAA0680801.1"/>
    <property type="molecule type" value="Genomic_DNA"/>
</dbReference>
<evidence type="ECO:0000259" key="8">
    <source>
        <dbReference type="Pfam" id="PF04039"/>
    </source>
</evidence>
<keyword evidence="2" id="KW-1003">Cell membrane</keyword>
<dbReference type="AlphaFoldDB" id="A0AAV3TCP4"/>